<feature type="domain" description="EamA" evidence="7">
    <location>
        <begin position="12"/>
        <end position="149"/>
    </location>
</feature>
<dbReference type="EMBL" id="CP009920">
    <property type="protein sequence ID" value="AJI22740.1"/>
    <property type="molecule type" value="Genomic_DNA"/>
</dbReference>
<evidence type="ECO:0000256" key="6">
    <source>
        <dbReference type="ARBA" id="ARBA00023136"/>
    </source>
</evidence>
<proteinExistence type="inferred from homology"/>
<evidence type="ECO:0000256" key="4">
    <source>
        <dbReference type="ARBA" id="ARBA00022692"/>
    </source>
</evidence>
<keyword evidence="6" id="KW-0472">Membrane</keyword>
<dbReference type="PANTHER" id="PTHR32322">
    <property type="entry name" value="INNER MEMBRANE TRANSPORTER"/>
    <property type="match status" value="1"/>
</dbReference>
<evidence type="ECO:0000256" key="5">
    <source>
        <dbReference type="ARBA" id="ARBA00022989"/>
    </source>
</evidence>
<dbReference type="RefSeq" id="WP_016763961.1">
    <property type="nucleotide sequence ID" value="NZ_BCVB01000005.1"/>
</dbReference>
<dbReference type="PANTHER" id="PTHR32322:SF18">
    <property type="entry name" value="S-ADENOSYLMETHIONINE_S-ADENOSYLHOMOCYSTEINE TRANSPORTER"/>
    <property type="match status" value="1"/>
</dbReference>
<comment type="subcellular location">
    <subcellularLocation>
        <location evidence="1">Cell membrane</location>
        <topology evidence="1">Multi-pass membrane protein</topology>
    </subcellularLocation>
</comment>
<dbReference type="InterPro" id="IPR050638">
    <property type="entry name" value="AA-Vitamin_Transporters"/>
</dbReference>
<dbReference type="InterPro" id="IPR000620">
    <property type="entry name" value="EamA_dom"/>
</dbReference>
<feature type="domain" description="EamA" evidence="7">
    <location>
        <begin position="162"/>
        <end position="295"/>
    </location>
</feature>
<dbReference type="Pfam" id="PF00892">
    <property type="entry name" value="EamA"/>
    <property type="match status" value="2"/>
</dbReference>
<evidence type="ECO:0000256" key="3">
    <source>
        <dbReference type="ARBA" id="ARBA00022475"/>
    </source>
</evidence>
<evidence type="ECO:0000256" key="1">
    <source>
        <dbReference type="ARBA" id="ARBA00004651"/>
    </source>
</evidence>
<keyword evidence="4" id="KW-0812">Transmembrane</keyword>
<evidence type="ECO:0000259" key="7">
    <source>
        <dbReference type="Pfam" id="PF00892"/>
    </source>
</evidence>
<dbReference type="Gene3D" id="1.10.3730.20">
    <property type="match status" value="1"/>
</dbReference>
<comment type="similarity">
    <text evidence="2">Belongs to the EamA transporter family.</text>
</comment>
<protein>
    <submittedName>
        <fullName evidence="8">EamA-like transporter family protein</fullName>
    </submittedName>
</protein>
<evidence type="ECO:0000256" key="2">
    <source>
        <dbReference type="ARBA" id="ARBA00007362"/>
    </source>
</evidence>
<dbReference type="InterPro" id="IPR037185">
    <property type="entry name" value="EmrE-like"/>
</dbReference>
<evidence type="ECO:0000313" key="8">
    <source>
        <dbReference type="EMBL" id="AJI22740.1"/>
    </source>
</evidence>
<sequence length="303" mass="33248">MEGVQTSSRRAWGLLLVIIGATMWGVSGTVAQYLFQHKSFNAEWLVVVRMLVSGLLLLAIASKQRNIFAIWKTKEERTSLLLFGVIGMLGVQYTYFAAIEAGNAATATVLQYTSPIFIIGYLALQARKWPVKVEMISVVLVITGTFFLATSGNFNELSITGWALFWGIGAAVTSAFYTLQPKRLLAKWSSIEVVGWGMVIGGASFSFIHPPWHIAGEWSLLSLCAVLFVIIFGTLIAFYCYLESLKHISASEAIVLASAEPLSAAALSVLWLHVTFGWTEWLGTILIIATVFLLSQRKPEVTS</sequence>
<keyword evidence="3" id="KW-1003">Cell membrane</keyword>
<reference evidence="8 9" key="1">
    <citation type="journal article" date="2015" name="Genome Announc.">
        <title>Complete genome sequences for 35 biothreat assay-relevant bacillus species.</title>
        <authorList>
            <person name="Johnson S.L."/>
            <person name="Daligault H.E."/>
            <person name="Davenport K.W."/>
            <person name="Jaissle J."/>
            <person name="Frey K.G."/>
            <person name="Ladner J.T."/>
            <person name="Broomall S.M."/>
            <person name="Bishop-Lilly K.A."/>
            <person name="Bruce D.C."/>
            <person name="Gibbons H.S."/>
            <person name="Coyne S.R."/>
            <person name="Lo C.C."/>
            <person name="Meincke L."/>
            <person name="Munk A.C."/>
            <person name="Koroleva G.I."/>
            <person name="Rosenzweig C.N."/>
            <person name="Palacios G.F."/>
            <person name="Redden C.L."/>
            <person name="Minogue T.D."/>
            <person name="Chain P.S."/>
        </authorList>
    </citation>
    <scope>NUCLEOTIDE SEQUENCE [LARGE SCALE GENOMIC DNA]</scope>
    <source>
        <strain evidence="9">ATCC 14581 / DSM 32 / JCM 2506 / NBRC 15308 / NCIMB 9376 / NCTC 10342 / NRRL B-14308 / VKM B-512</strain>
    </source>
</reference>
<evidence type="ECO:0000313" key="9">
    <source>
        <dbReference type="Proteomes" id="UP000031829"/>
    </source>
</evidence>
<organism evidence="8 9">
    <name type="scientific">Priestia megaterium (strain ATCC 14581 / DSM 32 / CCUG 1817 / JCM 2506 / NBRC 15308 / NCIMB 9376 / NCTC 10342 / NRRL B-14308 / VKM B-512 / Ford 19)</name>
    <name type="common">Bacillus megaterium</name>
    <dbReference type="NCBI Taxonomy" id="1348623"/>
    <lineage>
        <taxon>Bacteria</taxon>
        <taxon>Bacillati</taxon>
        <taxon>Bacillota</taxon>
        <taxon>Bacilli</taxon>
        <taxon>Bacillales</taxon>
        <taxon>Bacillaceae</taxon>
        <taxon>Priestia</taxon>
    </lineage>
</organism>
<dbReference type="HOGENOM" id="CLU_033863_19_0_9"/>
<gene>
    <name evidence="8" type="ORF">BG04_4478</name>
</gene>
<dbReference type="SUPFAM" id="SSF103481">
    <property type="entry name" value="Multidrug resistance efflux transporter EmrE"/>
    <property type="match status" value="2"/>
</dbReference>
<name>A0A0B6ACS3_PRIM2</name>
<dbReference type="KEGG" id="bmeg:BG04_4478"/>
<dbReference type="GO" id="GO:0005886">
    <property type="term" value="C:plasma membrane"/>
    <property type="evidence" value="ECO:0007669"/>
    <property type="project" value="UniProtKB-SubCell"/>
</dbReference>
<dbReference type="AlphaFoldDB" id="A0A0B6ACS3"/>
<accession>A0A0B6ACS3</accession>
<keyword evidence="5" id="KW-1133">Transmembrane helix</keyword>
<dbReference type="GeneID" id="93642482"/>
<dbReference type="Proteomes" id="UP000031829">
    <property type="component" value="Chromosome"/>
</dbReference>